<gene>
    <name evidence="2" type="ordered locus">Oter_3729</name>
</gene>
<accession>B1ZXK9</accession>
<dbReference type="RefSeq" id="WP_012376533.1">
    <property type="nucleotide sequence ID" value="NC_010571.1"/>
</dbReference>
<dbReference type="Gene3D" id="1.20.1290.10">
    <property type="entry name" value="AhpD-like"/>
    <property type="match status" value="1"/>
</dbReference>
<evidence type="ECO:0000313" key="3">
    <source>
        <dbReference type="Proteomes" id="UP000007013"/>
    </source>
</evidence>
<dbReference type="InterPro" id="IPR029032">
    <property type="entry name" value="AhpD-like"/>
</dbReference>
<dbReference type="InterPro" id="IPR003779">
    <property type="entry name" value="CMD-like"/>
</dbReference>
<dbReference type="KEGG" id="ote:Oter_3729"/>
<name>B1ZXK9_OPITP</name>
<dbReference type="OrthoDB" id="9801997at2"/>
<dbReference type="NCBIfam" id="TIGR00778">
    <property type="entry name" value="ahpD_dom"/>
    <property type="match status" value="1"/>
</dbReference>
<dbReference type="GO" id="GO:0051920">
    <property type="term" value="F:peroxiredoxin activity"/>
    <property type="evidence" value="ECO:0007669"/>
    <property type="project" value="InterPro"/>
</dbReference>
<dbReference type="eggNOG" id="COG2128">
    <property type="taxonomic scope" value="Bacteria"/>
</dbReference>
<keyword evidence="2" id="KW-0575">Peroxidase</keyword>
<protein>
    <submittedName>
        <fullName evidence="2">Alkylhydroperoxidase like protein, AhpD family</fullName>
    </submittedName>
</protein>
<dbReference type="Proteomes" id="UP000007013">
    <property type="component" value="Chromosome"/>
</dbReference>
<dbReference type="HOGENOM" id="CLU_082760_6_0_0"/>
<keyword evidence="2" id="KW-0560">Oxidoreductase</keyword>
<dbReference type="PANTHER" id="PTHR34846">
    <property type="entry name" value="4-CARBOXYMUCONOLACTONE DECARBOXYLASE FAMILY PROTEIN (AFU_ORTHOLOGUE AFUA_6G11590)"/>
    <property type="match status" value="1"/>
</dbReference>
<sequence>MEERLNYAEASPQGFKAILGLERHVRESNLEHRLLELVKTRASQLNGCAFCLDMHTKDARAAGETEQRLYALSAWRETPFFDERERAALAWTEAVTQLHPQHPIPDAVYAEVRPHFNDRDLVDLTLAIIAINGWNRLAIAFRKTPGSYQPPSTAPAAVTAKA</sequence>
<evidence type="ECO:0000313" key="2">
    <source>
        <dbReference type="EMBL" id="ACB77004.1"/>
    </source>
</evidence>
<dbReference type="Pfam" id="PF02627">
    <property type="entry name" value="CMD"/>
    <property type="match status" value="1"/>
</dbReference>
<dbReference type="AlphaFoldDB" id="B1ZXK9"/>
<dbReference type="PANTHER" id="PTHR34846:SF10">
    <property type="entry name" value="CYTOPLASMIC PROTEIN"/>
    <property type="match status" value="1"/>
</dbReference>
<evidence type="ECO:0000259" key="1">
    <source>
        <dbReference type="Pfam" id="PF02627"/>
    </source>
</evidence>
<dbReference type="EMBL" id="CP001032">
    <property type="protein sequence ID" value="ACB77004.1"/>
    <property type="molecule type" value="Genomic_DNA"/>
</dbReference>
<dbReference type="STRING" id="452637.Oter_3729"/>
<feature type="domain" description="Carboxymuconolactone decarboxylase-like" evidence="1">
    <location>
        <begin position="14"/>
        <end position="94"/>
    </location>
</feature>
<organism evidence="2 3">
    <name type="scientific">Opitutus terrae (strain DSM 11246 / JCM 15787 / PB90-1)</name>
    <dbReference type="NCBI Taxonomy" id="452637"/>
    <lineage>
        <taxon>Bacteria</taxon>
        <taxon>Pseudomonadati</taxon>
        <taxon>Verrucomicrobiota</taxon>
        <taxon>Opitutia</taxon>
        <taxon>Opitutales</taxon>
        <taxon>Opitutaceae</taxon>
        <taxon>Opitutus</taxon>
    </lineage>
</organism>
<dbReference type="SUPFAM" id="SSF69118">
    <property type="entry name" value="AhpD-like"/>
    <property type="match status" value="1"/>
</dbReference>
<keyword evidence="3" id="KW-1185">Reference proteome</keyword>
<proteinExistence type="predicted"/>
<reference evidence="2 3" key="1">
    <citation type="journal article" date="2011" name="J. Bacteriol.">
        <title>Genome sequence of the verrucomicrobium Opitutus terrae PB90-1, an abundant inhabitant of rice paddy soil ecosystems.</title>
        <authorList>
            <person name="van Passel M.W."/>
            <person name="Kant R."/>
            <person name="Palva A."/>
            <person name="Copeland A."/>
            <person name="Lucas S."/>
            <person name="Lapidus A."/>
            <person name="Glavina del Rio T."/>
            <person name="Pitluck S."/>
            <person name="Goltsman E."/>
            <person name="Clum A."/>
            <person name="Sun H."/>
            <person name="Schmutz J."/>
            <person name="Larimer F.W."/>
            <person name="Land M.L."/>
            <person name="Hauser L."/>
            <person name="Kyrpides N."/>
            <person name="Mikhailova N."/>
            <person name="Richardson P.P."/>
            <person name="Janssen P.H."/>
            <person name="de Vos W.M."/>
            <person name="Smidt H."/>
        </authorList>
    </citation>
    <scope>NUCLEOTIDE SEQUENCE [LARGE SCALE GENOMIC DNA]</scope>
    <source>
        <strain evidence="3">DSM 11246 / JCM 15787 / PB90-1</strain>
    </source>
</reference>
<dbReference type="InterPro" id="IPR004675">
    <property type="entry name" value="AhpD_core"/>
</dbReference>